<dbReference type="RefSeq" id="WP_090241747.1">
    <property type="nucleotide sequence ID" value="NZ_FOQL01000002.1"/>
</dbReference>
<evidence type="ECO:0000313" key="1">
    <source>
        <dbReference type="EMBL" id="SFI34178.1"/>
    </source>
</evidence>
<evidence type="ECO:0000313" key="2">
    <source>
        <dbReference type="Proteomes" id="UP000243606"/>
    </source>
</evidence>
<accession>A0A1I3HEJ0</accession>
<keyword evidence="2" id="KW-1185">Reference proteome</keyword>
<dbReference type="EMBL" id="FOQL01000002">
    <property type="protein sequence ID" value="SFI34178.1"/>
    <property type="molecule type" value="Genomic_DNA"/>
</dbReference>
<reference evidence="2" key="1">
    <citation type="submission" date="2016-10" db="EMBL/GenBank/DDBJ databases">
        <authorList>
            <person name="Varghese N."/>
            <person name="Submissions S."/>
        </authorList>
    </citation>
    <scope>NUCLEOTIDE SEQUENCE [LARGE SCALE GENOMIC DNA]</scope>
    <source>
        <strain evidence="2">LMG 24016</strain>
    </source>
</reference>
<sequence length="100" mass="11481">MRYRLIPHPGTASDLVDRLSAALDTPKAYRVFHGAKSAYRTNKKFTLASFMAYLRNDLKLHQSEELEAILERASMDFHEAMQLPVKFDMSKPRNTPSNKP</sequence>
<organism evidence="1 2">
    <name type="scientific">Pseudomonas guineae</name>
    <dbReference type="NCBI Taxonomy" id="425504"/>
    <lineage>
        <taxon>Bacteria</taxon>
        <taxon>Pseudomonadati</taxon>
        <taxon>Pseudomonadota</taxon>
        <taxon>Gammaproteobacteria</taxon>
        <taxon>Pseudomonadales</taxon>
        <taxon>Pseudomonadaceae</taxon>
        <taxon>Pseudomonas</taxon>
    </lineage>
</organism>
<dbReference type="STRING" id="425504.SAMN05216206_1941"/>
<dbReference type="OrthoDB" id="9907905at2"/>
<gene>
    <name evidence="1" type="ORF">SAMN05216206_1941</name>
</gene>
<proteinExistence type="predicted"/>
<name>A0A1I3HEJ0_9PSED</name>
<dbReference type="Proteomes" id="UP000243606">
    <property type="component" value="Unassembled WGS sequence"/>
</dbReference>
<dbReference type="AlphaFoldDB" id="A0A1I3HEJ0"/>
<protein>
    <submittedName>
        <fullName evidence="1">Uncharacterized protein</fullName>
    </submittedName>
</protein>